<evidence type="ECO:0000313" key="1">
    <source>
        <dbReference type="EMBL" id="KAJ7610929.1"/>
    </source>
</evidence>
<comment type="caution">
    <text evidence="1">The sequence shown here is derived from an EMBL/GenBank/DDBJ whole genome shotgun (WGS) entry which is preliminary data.</text>
</comment>
<accession>A0AAD7B617</accession>
<dbReference type="AlphaFoldDB" id="A0AAD7B617"/>
<proteinExistence type="predicted"/>
<reference evidence="1" key="1">
    <citation type="submission" date="2023-03" db="EMBL/GenBank/DDBJ databases">
        <title>Massive genome expansion in bonnet fungi (Mycena s.s.) driven by repeated elements and novel gene families across ecological guilds.</title>
        <authorList>
            <consortium name="Lawrence Berkeley National Laboratory"/>
            <person name="Harder C.B."/>
            <person name="Miyauchi S."/>
            <person name="Viragh M."/>
            <person name="Kuo A."/>
            <person name="Thoen E."/>
            <person name="Andreopoulos B."/>
            <person name="Lu D."/>
            <person name="Skrede I."/>
            <person name="Drula E."/>
            <person name="Henrissat B."/>
            <person name="Morin E."/>
            <person name="Kohler A."/>
            <person name="Barry K."/>
            <person name="LaButti K."/>
            <person name="Morin E."/>
            <person name="Salamov A."/>
            <person name="Lipzen A."/>
            <person name="Mereny Z."/>
            <person name="Hegedus B."/>
            <person name="Baldrian P."/>
            <person name="Stursova M."/>
            <person name="Weitz H."/>
            <person name="Taylor A."/>
            <person name="Grigoriev I.V."/>
            <person name="Nagy L.G."/>
            <person name="Martin F."/>
            <person name="Kauserud H."/>
        </authorList>
    </citation>
    <scope>NUCLEOTIDE SEQUENCE</scope>
    <source>
        <strain evidence="1">9284</strain>
    </source>
</reference>
<name>A0AAD7B617_9AGAR</name>
<organism evidence="1 2">
    <name type="scientific">Roridomyces roridus</name>
    <dbReference type="NCBI Taxonomy" id="1738132"/>
    <lineage>
        <taxon>Eukaryota</taxon>
        <taxon>Fungi</taxon>
        <taxon>Dikarya</taxon>
        <taxon>Basidiomycota</taxon>
        <taxon>Agaricomycotina</taxon>
        <taxon>Agaricomycetes</taxon>
        <taxon>Agaricomycetidae</taxon>
        <taxon>Agaricales</taxon>
        <taxon>Marasmiineae</taxon>
        <taxon>Mycenaceae</taxon>
        <taxon>Roridomyces</taxon>
    </lineage>
</organism>
<keyword evidence="2" id="KW-1185">Reference proteome</keyword>
<evidence type="ECO:0000313" key="2">
    <source>
        <dbReference type="Proteomes" id="UP001221142"/>
    </source>
</evidence>
<gene>
    <name evidence="1" type="ORF">FB45DRAFT_328335</name>
</gene>
<evidence type="ECO:0008006" key="3">
    <source>
        <dbReference type="Google" id="ProtNLM"/>
    </source>
</evidence>
<sequence>MGIISAHDAWKALVLSTATMNAPIETLPFEIISQIMLLALPAPESRTLRMILSLVKVCPRWRGIASETPELWALPLPRMNDRVTKEVASSLTANLLRLSAPYPFPVSIQNVIPKGDILAPLSAVRDASQRWESLQIHSSYSGEGEAELLDHIPAGKFDSLKKIDLRLVDVNLHRSPNFRVFESAPQLCEVKIVMRDAFHIPPMPWTRLTRLSLTCASPQACLDAVMHCESIVEARFVTRQWMSEVVFSKVATLRYLKTLEIEMAVGSQGEDLGPFLRGLRLPSLETLKLSMDYSNAGDGTFTWNLLPELEFFLSHSQKIEHLTLDQTVFSDDMPAILALTPCLTHLVFADGETAKQDVLFKALDGHELVPKLQSLELKDLFFESTESVLWSMIKTRCYPRAPEGQKEPVPQRLKRLNLEWSEKLVNPYDPRTIPEKQFSHEFRDALWTYEKQGLDFSGIRIHMPELEKKRRVISELQHNEQAIRRGTWRWAMPNYYYNYVE</sequence>
<protein>
    <recommendedName>
        <fullName evidence="3">F-box domain-containing protein</fullName>
    </recommendedName>
</protein>
<dbReference type="SUPFAM" id="SSF52047">
    <property type="entry name" value="RNI-like"/>
    <property type="match status" value="1"/>
</dbReference>
<dbReference type="EMBL" id="JARKIF010000034">
    <property type="protein sequence ID" value="KAJ7610929.1"/>
    <property type="molecule type" value="Genomic_DNA"/>
</dbReference>
<dbReference type="InterPro" id="IPR032675">
    <property type="entry name" value="LRR_dom_sf"/>
</dbReference>
<dbReference type="Gene3D" id="3.80.10.10">
    <property type="entry name" value="Ribonuclease Inhibitor"/>
    <property type="match status" value="1"/>
</dbReference>
<dbReference type="Proteomes" id="UP001221142">
    <property type="component" value="Unassembled WGS sequence"/>
</dbReference>